<proteinExistence type="predicted"/>
<protein>
    <submittedName>
        <fullName evidence="1">Uncharacterized protein</fullName>
    </submittedName>
</protein>
<dbReference type="EMBL" id="JAYMGO010000024">
    <property type="protein sequence ID" value="KAL1248754.1"/>
    <property type="molecule type" value="Genomic_DNA"/>
</dbReference>
<comment type="caution">
    <text evidence="1">The sequence shown here is derived from an EMBL/GenBank/DDBJ whole genome shotgun (WGS) entry which is preliminary data.</text>
</comment>
<reference evidence="1 2" key="1">
    <citation type="submission" date="2023-09" db="EMBL/GenBank/DDBJ databases">
        <authorList>
            <person name="Wang M."/>
        </authorList>
    </citation>
    <scope>NUCLEOTIDE SEQUENCE [LARGE SCALE GENOMIC DNA]</scope>
    <source>
        <strain evidence="1">GT-2023</strain>
        <tissue evidence="1">Liver</tissue>
    </source>
</reference>
<evidence type="ECO:0000313" key="1">
    <source>
        <dbReference type="EMBL" id="KAL1248754.1"/>
    </source>
</evidence>
<keyword evidence="2" id="KW-1185">Reference proteome</keyword>
<name>A0ABR3LAN1_9TELE</name>
<evidence type="ECO:0000313" key="2">
    <source>
        <dbReference type="Proteomes" id="UP001558613"/>
    </source>
</evidence>
<sequence length="80" mass="8638">MGRSGLVASRRSQCRHGGARWQRVSFCRSLTGALHTNCPVSWTPRHCCTSSTAALSLSSGKVVEVTGSYLQEYCGTLFGK</sequence>
<organism evidence="1 2">
    <name type="scientific">Cirrhinus molitorella</name>
    <name type="common">mud carp</name>
    <dbReference type="NCBI Taxonomy" id="172907"/>
    <lineage>
        <taxon>Eukaryota</taxon>
        <taxon>Metazoa</taxon>
        <taxon>Chordata</taxon>
        <taxon>Craniata</taxon>
        <taxon>Vertebrata</taxon>
        <taxon>Euteleostomi</taxon>
        <taxon>Actinopterygii</taxon>
        <taxon>Neopterygii</taxon>
        <taxon>Teleostei</taxon>
        <taxon>Ostariophysi</taxon>
        <taxon>Cypriniformes</taxon>
        <taxon>Cyprinidae</taxon>
        <taxon>Labeoninae</taxon>
        <taxon>Labeonini</taxon>
        <taxon>Cirrhinus</taxon>
    </lineage>
</organism>
<dbReference type="Proteomes" id="UP001558613">
    <property type="component" value="Unassembled WGS sequence"/>
</dbReference>
<accession>A0ABR3LAN1</accession>
<gene>
    <name evidence="1" type="ORF">QQF64_022072</name>
</gene>